<dbReference type="GO" id="GO:0035091">
    <property type="term" value="F:phosphatidylinositol binding"/>
    <property type="evidence" value="ECO:0007669"/>
    <property type="project" value="InterPro"/>
</dbReference>
<evidence type="ECO:0000313" key="1">
    <source>
        <dbReference type="EMBL" id="OQS02164.1"/>
    </source>
</evidence>
<dbReference type="STRING" id="74557.A0A1V9ZVY0"/>
<accession>A0A1V9ZVY0</accession>
<keyword evidence="2" id="KW-1185">Reference proteome</keyword>
<sequence>MNPNDNKGKIKGHEVHNMKATCVILKNEANNIFPIVHATIVDICVDPNQGTKYEIAIDTGNFGTLHAWHGYSTYCSLAKSLKSKKAHDAKVIPELPRNCCSVNERMVALNRFFRTITHINDLHWGIRIDEKTTALFRGDNFQLRPSIATTATCSEDGD</sequence>
<dbReference type="SUPFAM" id="SSF64268">
    <property type="entry name" value="PX domain"/>
    <property type="match status" value="1"/>
</dbReference>
<dbReference type="EMBL" id="JNBS01001218">
    <property type="protein sequence ID" value="OQS02164.1"/>
    <property type="molecule type" value="Genomic_DNA"/>
</dbReference>
<proteinExistence type="predicted"/>
<comment type="caution">
    <text evidence="1">The sequence shown here is derived from an EMBL/GenBank/DDBJ whole genome shotgun (WGS) entry which is preliminary data.</text>
</comment>
<evidence type="ECO:0000313" key="2">
    <source>
        <dbReference type="Proteomes" id="UP000243217"/>
    </source>
</evidence>
<dbReference type="Proteomes" id="UP000243217">
    <property type="component" value="Unassembled WGS sequence"/>
</dbReference>
<gene>
    <name evidence="1" type="ORF">THRCLA_21490</name>
</gene>
<dbReference type="AlphaFoldDB" id="A0A1V9ZVY0"/>
<organism evidence="1 2">
    <name type="scientific">Thraustotheca clavata</name>
    <dbReference type="NCBI Taxonomy" id="74557"/>
    <lineage>
        <taxon>Eukaryota</taxon>
        <taxon>Sar</taxon>
        <taxon>Stramenopiles</taxon>
        <taxon>Oomycota</taxon>
        <taxon>Saprolegniomycetes</taxon>
        <taxon>Saprolegniales</taxon>
        <taxon>Achlyaceae</taxon>
        <taxon>Thraustotheca</taxon>
    </lineage>
</organism>
<name>A0A1V9ZVY0_9STRA</name>
<reference evidence="1 2" key="1">
    <citation type="journal article" date="2014" name="Genome Biol. Evol.">
        <title>The secreted proteins of Achlya hypogyna and Thraustotheca clavata identify the ancestral oomycete secretome and reveal gene acquisitions by horizontal gene transfer.</title>
        <authorList>
            <person name="Misner I."/>
            <person name="Blouin N."/>
            <person name="Leonard G."/>
            <person name="Richards T.A."/>
            <person name="Lane C.E."/>
        </authorList>
    </citation>
    <scope>NUCLEOTIDE SEQUENCE [LARGE SCALE GENOMIC DNA]</scope>
    <source>
        <strain evidence="1 2">ATCC 34112</strain>
    </source>
</reference>
<protein>
    <submittedName>
        <fullName evidence="1">Uncharacterized protein</fullName>
    </submittedName>
</protein>
<feature type="non-terminal residue" evidence="1">
    <location>
        <position position="158"/>
    </location>
</feature>
<dbReference type="InterPro" id="IPR036871">
    <property type="entry name" value="PX_dom_sf"/>
</dbReference>